<comment type="similarity">
    <text evidence="3">Belongs to the potexviruses coat protein family.</text>
</comment>
<feature type="domain" description="Carlavirus coat" evidence="12">
    <location>
        <begin position="63"/>
        <end position="114"/>
    </location>
</feature>
<feature type="compositionally biased region" description="Basic and acidic residues" evidence="10">
    <location>
        <begin position="8"/>
        <end position="26"/>
    </location>
</feature>
<feature type="domain" description="Potexviruses and carlaviruses coat protein" evidence="11">
    <location>
        <begin position="125"/>
        <end position="262"/>
    </location>
</feature>
<protein>
    <recommendedName>
        <fullName evidence="4">Capsid protein</fullName>
    </recommendedName>
    <alternativeName>
        <fullName evidence="9">Coat protein</fullName>
    </alternativeName>
</protein>
<dbReference type="GO" id="GO:1990904">
    <property type="term" value="C:ribonucleoprotein complex"/>
    <property type="evidence" value="ECO:0007669"/>
    <property type="project" value="UniProtKB-KW"/>
</dbReference>
<name>B9UZ33_9VIRU</name>
<evidence type="ECO:0000256" key="7">
    <source>
        <dbReference type="ARBA" id="ARBA00022844"/>
    </source>
</evidence>
<evidence type="ECO:0000256" key="4">
    <source>
        <dbReference type="ARBA" id="ARBA00018091"/>
    </source>
</evidence>
<evidence type="ECO:0000259" key="11">
    <source>
        <dbReference type="Pfam" id="PF00286"/>
    </source>
</evidence>
<reference evidence="13" key="1">
    <citation type="journal article" date="2009" name="Plant Dis.">
        <title>Helleborus net necrosis virus: A New Carlavirus Associated with 'Black Death' of Helleborus spp.</title>
        <authorList>
            <person name="Eastwell K.C."/>
            <person name="duToit L.J."/>
            <person name="Druffel K.L."/>
        </authorList>
    </citation>
    <scope>NUCLEOTIDE SEQUENCE</scope>
    <source>
        <strain evidence="13">H6</strain>
    </source>
</reference>
<accession>B9UZ33</accession>
<keyword evidence="5" id="KW-1139">Helical capsid protein</keyword>
<dbReference type="GO" id="GO:0019029">
    <property type="term" value="C:helical viral capsid"/>
    <property type="evidence" value="ECO:0007669"/>
    <property type="project" value="UniProtKB-KW"/>
</dbReference>
<evidence type="ECO:0000259" key="12">
    <source>
        <dbReference type="Pfam" id="PF08358"/>
    </source>
</evidence>
<dbReference type="EMBL" id="FJ196836">
    <property type="protein sequence ID" value="ACM45989.1"/>
    <property type="molecule type" value="Genomic_RNA"/>
</dbReference>
<dbReference type="GO" id="GO:0005198">
    <property type="term" value="F:structural molecule activity"/>
    <property type="evidence" value="ECO:0007669"/>
    <property type="project" value="InterPro"/>
</dbReference>
<evidence type="ECO:0000256" key="2">
    <source>
        <dbReference type="ARBA" id="ARBA00004328"/>
    </source>
</evidence>
<keyword evidence="8" id="KW-0687">Ribonucleoprotein</keyword>
<sequence length="309" mass="34898">MPTEQEVEQQRRTAEAQQIERNRRTNSETQQQQRQATPPRRQQALDLEDEEQAVGLEKTLLDRFLKLKEFNLNNLTTTRLVNSGFETGRPKARVAASMRGDMANIFTSPTLDALQALPWNPVSSRLATAEELAKISAKIEALGFPRDQLAKLFWDVSRYCASNSSSPFSDPKGVIEFDGGAITRDAALAVIRDISSLRRVCRSYSKIVWNYMLVNAQPPEDWQAKGFTENTKYAPFDFFDSIMNSAAIQPAEGLIRKPTPEEIIANETHKRLALDRASSNRRFANYSTEITGGKFGRELKRSYRGSESD</sequence>
<feature type="region of interest" description="Disordered" evidence="10">
    <location>
        <begin position="1"/>
        <end position="47"/>
    </location>
</feature>
<keyword evidence="7" id="KW-0946">Virion</keyword>
<evidence type="ECO:0000256" key="9">
    <source>
        <dbReference type="ARBA" id="ARBA00031336"/>
    </source>
</evidence>
<keyword evidence="6" id="KW-0167">Capsid protein</keyword>
<organism evidence="13">
    <name type="scientific">Helleborus net necrosis virus</name>
    <dbReference type="NCBI Taxonomy" id="592206"/>
    <lineage>
        <taxon>Viruses</taxon>
        <taxon>Riboviria</taxon>
        <taxon>Orthornavirae</taxon>
        <taxon>Kitrinoviricota</taxon>
        <taxon>Alsuviricetes</taxon>
        <taxon>Tymovirales</taxon>
        <taxon>Betaflexiviridae</taxon>
        <taxon>Quinvirinae</taxon>
        <taxon>Carlavirus</taxon>
        <taxon>Carlavirus necroretis</taxon>
    </lineage>
</organism>
<comment type="subcellular location">
    <subcellularLocation>
        <location evidence="2">Virion</location>
    </subcellularLocation>
</comment>
<dbReference type="Pfam" id="PF08358">
    <property type="entry name" value="Flexi_CP_N"/>
    <property type="match status" value="1"/>
</dbReference>
<evidence type="ECO:0000256" key="6">
    <source>
        <dbReference type="ARBA" id="ARBA00022561"/>
    </source>
</evidence>
<dbReference type="Pfam" id="PF00286">
    <property type="entry name" value="Flexi_CP"/>
    <property type="match status" value="1"/>
</dbReference>
<evidence type="ECO:0000256" key="10">
    <source>
        <dbReference type="SAM" id="MobiDB-lite"/>
    </source>
</evidence>
<evidence type="ECO:0000256" key="5">
    <source>
        <dbReference type="ARBA" id="ARBA00022497"/>
    </source>
</evidence>
<feature type="compositionally biased region" description="Low complexity" evidence="10">
    <location>
        <begin position="29"/>
        <end position="44"/>
    </location>
</feature>
<dbReference type="InterPro" id="IPR013569">
    <property type="entry name" value="Carlavirus_coat_N"/>
</dbReference>
<evidence type="ECO:0000256" key="1">
    <source>
        <dbReference type="ARBA" id="ARBA00004032"/>
    </source>
</evidence>
<proteinExistence type="inferred from homology"/>
<evidence type="ECO:0000256" key="8">
    <source>
        <dbReference type="ARBA" id="ARBA00023274"/>
    </source>
</evidence>
<evidence type="ECO:0000313" key="13">
    <source>
        <dbReference type="EMBL" id="ACM45989.1"/>
    </source>
</evidence>
<evidence type="ECO:0000256" key="3">
    <source>
        <dbReference type="ARBA" id="ARBA00007202"/>
    </source>
</evidence>
<comment type="function">
    <text evidence="1">Required for genome encapsidation. Forms ribonucleoprotein complexes along with TGB1 helicase and viral RNA.</text>
</comment>
<dbReference type="PRINTS" id="PR00232">
    <property type="entry name" value="POTXCARLCOAT"/>
</dbReference>
<dbReference type="InterPro" id="IPR000052">
    <property type="entry name" value="Pltvir_coat"/>
</dbReference>